<sequence>MATLEWTCERIDGVTLVELTVTSERATRVRVESTLRPVWPPRRQGRPAAGWDGPVFEAEVDEDERLVVGYASPAERVDPPAEVTTRPPEEEEVDPADVIRALGDGTPPRDAVPTGGTSAESAVQTDTPERESARQEADPDPSATQRGSVGPGPSAAATGVPPAIEAYFEGLERRIAAAEELTESGTVDGAREAVRTAGGMGAVEGLDRQLRADRRHLDHLVSRTERLAGRLDAVDVPVERLERVA</sequence>
<proteinExistence type="predicted"/>
<dbReference type="RefSeq" id="WP_159762465.1">
    <property type="nucleotide sequence ID" value="NZ_WUUT01000001.1"/>
</dbReference>
<gene>
    <name evidence="3" type="ORF">GRX03_01695</name>
</gene>
<keyword evidence="4" id="KW-1185">Reference proteome</keyword>
<evidence type="ECO:0000256" key="1">
    <source>
        <dbReference type="SAM" id="MobiDB-lite"/>
    </source>
</evidence>
<protein>
    <recommendedName>
        <fullName evidence="2">DUF8080 domain-containing protein</fullName>
    </recommendedName>
</protein>
<comment type="caution">
    <text evidence="3">The sequence shown here is derived from an EMBL/GenBank/DDBJ whole genome shotgun (WGS) entry which is preliminary data.</text>
</comment>
<evidence type="ECO:0000313" key="4">
    <source>
        <dbReference type="Proteomes" id="UP000466535"/>
    </source>
</evidence>
<dbReference type="Pfam" id="PF26296">
    <property type="entry name" value="DUF8080"/>
    <property type="match status" value="1"/>
</dbReference>
<dbReference type="Pfam" id="PF25256">
    <property type="entry name" value="DUF7857"/>
    <property type="match status" value="1"/>
</dbReference>
<feature type="domain" description="DUF8080" evidence="2">
    <location>
        <begin position="161"/>
        <end position="235"/>
    </location>
</feature>
<dbReference type="Proteomes" id="UP000466535">
    <property type="component" value="Unassembled WGS sequence"/>
</dbReference>
<name>A0A6B0T4A2_9EURY</name>
<dbReference type="EMBL" id="WUUT01000001">
    <property type="protein sequence ID" value="MXR50323.1"/>
    <property type="molecule type" value="Genomic_DNA"/>
</dbReference>
<feature type="compositionally biased region" description="Basic and acidic residues" evidence="1">
    <location>
        <begin position="127"/>
        <end position="137"/>
    </location>
</feature>
<reference evidence="3 4" key="1">
    <citation type="submission" date="2019-12" db="EMBL/GenBank/DDBJ databases">
        <title>Isolation and characterization of three novel carbon monoxide-oxidizing members of Halobacteria from salione crusts and soils.</title>
        <authorList>
            <person name="Myers M.R."/>
            <person name="King G.M."/>
        </authorList>
    </citation>
    <scope>NUCLEOTIDE SEQUENCE [LARGE SCALE GENOMIC DNA]</scope>
    <source>
        <strain evidence="3 4">WSH3</strain>
    </source>
</reference>
<dbReference type="InterPro" id="IPR058393">
    <property type="entry name" value="DUF8080"/>
</dbReference>
<dbReference type="OrthoDB" id="193731at2157"/>
<feature type="region of interest" description="Disordered" evidence="1">
    <location>
        <begin position="68"/>
        <end position="161"/>
    </location>
</feature>
<dbReference type="InterPro" id="IPR057179">
    <property type="entry name" value="DUF7857"/>
</dbReference>
<organism evidence="3 4">
    <name type="scientific">Halovenus carboxidivorans</name>
    <dbReference type="NCBI Taxonomy" id="2692199"/>
    <lineage>
        <taxon>Archaea</taxon>
        <taxon>Methanobacteriati</taxon>
        <taxon>Methanobacteriota</taxon>
        <taxon>Stenosarchaea group</taxon>
        <taxon>Halobacteria</taxon>
        <taxon>Halobacteriales</taxon>
        <taxon>Haloarculaceae</taxon>
        <taxon>Halovenus</taxon>
    </lineage>
</organism>
<evidence type="ECO:0000259" key="2">
    <source>
        <dbReference type="Pfam" id="PF26296"/>
    </source>
</evidence>
<dbReference type="AlphaFoldDB" id="A0A6B0T4A2"/>
<accession>A0A6B0T4A2</accession>
<evidence type="ECO:0000313" key="3">
    <source>
        <dbReference type="EMBL" id="MXR50323.1"/>
    </source>
</evidence>
<feature type="compositionally biased region" description="Polar residues" evidence="1">
    <location>
        <begin position="115"/>
        <end position="126"/>
    </location>
</feature>